<keyword evidence="3" id="KW-0418">Kinase</keyword>
<comment type="caution">
    <text evidence="6">The sequence shown here is derived from an EMBL/GenBank/DDBJ whole genome shotgun (WGS) entry which is preliminary data.</text>
</comment>
<sequence>MTLISSSPSDPTQLGRYRIIGSTDPQANFRLLLAAAPDGSIRVVEQSLPRLLESPELRPRFRHGAVAAMRVSGPGNATVLDVDADNELPWLARSFVPSVRLDRAVAEYGPLPVDAVRALAAALARALQGVHAAGLVHQRLRPDTIAMTSDGVEVAGIDVLAGASDVQVPPDYLSPEQSAHGALAASSDVFALGSVLAFAASGKPPFAEPSVAKTLFAITHRDPDLSAVPEPLRELIAACLRRDPADRPSPAQIIAYVGTEHAAWPTEIQAKIEGAERAVSALLAAAPPVPLVDVAPGASAFAKTIRFGRSRLAASGRWVKRSPARTRAALALAAIVALVASGALWLPVDHEAVAAKPPTISVAELRLVDSCAWLRSAMGDSVNWREGPSRTDKWRFKVDKSWHCDADADERVYDDRITLKLGVDLREVPHNRKLIDGVLVYVGNPKSCERAIPASDDGGRLGVLLKFDTTLAEKQGCAVADDVVAGLARTLRSAPQKQDAAISLSSIDPCALLDRAEVIAAVPRLTEAPTYPEARNGCTWYGSAEVSVTMIRTDFMTTGSVTVDGISLLTGTEPTGPRLGCSRIYRHRTVDEKKYEAIEITIAGPHVDGNTVCRTVESLMVKAVRQLPKP</sequence>
<dbReference type="PANTHER" id="PTHR43289:SF34">
    <property type="entry name" value="SERINE_THREONINE-PROTEIN KINASE YBDM-RELATED"/>
    <property type="match status" value="1"/>
</dbReference>
<dbReference type="GO" id="GO:0004674">
    <property type="term" value="F:protein serine/threonine kinase activity"/>
    <property type="evidence" value="ECO:0007669"/>
    <property type="project" value="TreeGrafter"/>
</dbReference>
<dbReference type="GO" id="GO:0005524">
    <property type="term" value="F:ATP binding"/>
    <property type="evidence" value="ECO:0007669"/>
    <property type="project" value="UniProtKB-KW"/>
</dbReference>
<keyword evidence="4" id="KW-0067">ATP-binding</keyword>
<evidence type="ECO:0000313" key="7">
    <source>
        <dbReference type="Proteomes" id="UP000612956"/>
    </source>
</evidence>
<evidence type="ECO:0000256" key="3">
    <source>
        <dbReference type="ARBA" id="ARBA00022777"/>
    </source>
</evidence>
<dbReference type="Proteomes" id="UP000612956">
    <property type="component" value="Unassembled WGS sequence"/>
</dbReference>
<protein>
    <recommendedName>
        <fullName evidence="5">Protein kinase domain-containing protein</fullName>
    </recommendedName>
</protein>
<dbReference type="SMART" id="SM00220">
    <property type="entry name" value="S_TKc"/>
    <property type="match status" value="1"/>
</dbReference>
<accession>A0A917VD44</accession>
<dbReference type="Pfam" id="PF00069">
    <property type="entry name" value="Pkinase"/>
    <property type="match status" value="1"/>
</dbReference>
<evidence type="ECO:0000313" key="6">
    <source>
        <dbReference type="EMBL" id="GGK64556.1"/>
    </source>
</evidence>
<dbReference type="SUPFAM" id="SSF56112">
    <property type="entry name" value="Protein kinase-like (PK-like)"/>
    <property type="match status" value="1"/>
</dbReference>
<name>A0A917VD44_9NOCA</name>
<reference evidence="6" key="2">
    <citation type="submission" date="2020-09" db="EMBL/GenBank/DDBJ databases">
        <authorList>
            <person name="Sun Q."/>
            <person name="Zhou Y."/>
        </authorList>
    </citation>
    <scope>NUCLEOTIDE SEQUENCE</scope>
    <source>
        <strain evidence="6">CGMCC 4.7278</strain>
    </source>
</reference>
<evidence type="ECO:0000256" key="2">
    <source>
        <dbReference type="ARBA" id="ARBA00022741"/>
    </source>
</evidence>
<proteinExistence type="predicted"/>
<dbReference type="EMBL" id="BMMW01000004">
    <property type="protein sequence ID" value="GGK64556.1"/>
    <property type="molecule type" value="Genomic_DNA"/>
</dbReference>
<evidence type="ECO:0000259" key="5">
    <source>
        <dbReference type="PROSITE" id="PS50011"/>
    </source>
</evidence>
<evidence type="ECO:0000256" key="1">
    <source>
        <dbReference type="ARBA" id="ARBA00022679"/>
    </source>
</evidence>
<keyword evidence="1" id="KW-0808">Transferase</keyword>
<gene>
    <name evidence="6" type="ORF">GCM10011591_40960</name>
</gene>
<dbReference type="InterPro" id="IPR000719">
    <property type="entry name" value="Prot_kinase_dom"/>
</dbReference>
<organism evidence="6 7">
    <name type="scientific">Nocardia camponoti</name>
    <dbReference type="NCBI Taxonomy" id="1616106"/>
    <lineage>
        <taxon>Bacteria</taxon>
        <taxon>Bacillati</taxon>
        <taxon>Actinomycetota</taxon>
        <taxon>Actinomycetes</taxon>
        <taxon>Mycobacteriales</taxon>
        <taxon>Nocardiaceae</taxon>
        <taxon>Nocardia</taxon>
    </lineage>
</organism>
<dbReference type="PROSITE" id="PS50011">
    <property type="entry name" value="PROTEIN_KINASE_DOM"/>
    <property type="match status" value="1"/>
</dbReference>
<evidence type="ECO:0000256" key="4">
    <source>
        <dbReference type="ARBA" id="ARBA00022840"/>
    </source>
</evidence>
<reference evidence="6" key="1">
    <citation type="journal article" date="2014" name="Int. J. Syst. Evol. Microbiol.">
        <title>Complete genome sequence of Corynebacterium casei LMG S-19264T (=DSM 44701T), isolated from a smear-ripened cheese.</title>
        <authorList>
            <consortium name="US DOE Joint Genome Institute (JGI-PGF)"/>
            <person name="Walter F."/>
            <person name="Albersmeier A."/>
            <person name="Kalinowski J."/>
            <person name="Ruckert C."/>
        </authorList>
    </citation>
    <scope>NUCLEOTIDE SEQUENCE</scope>
    <source>
        <strain evidence="6">CGMCC 4.7278</strain>
    </source>
</reference>
<feature type="domain" description="Protein kinase" evidence="5">
    <location>
        <begin position="1"/>
        <end position="264"/>
    </location>
</feature>
<dbReference type="PANTHER" id="PTHR43289">
    <property type="entry name" value="MITOGEN-ACTIVATED PROTEIN KINASE KINASE KINASE 20-RELATED"/>
    <property type="match status" value="1"/>
</dbReference>
<keyword evidence="2" id="KW-0547">Nucleotide-binding</keyword>
<dbReference type="AlphaFoldDB" id="A0A917VD44"/>
<keyword evidence="7" id="KW-1185">Reference proteome</keyword>
<dbReference type="RefSeq" id="WP_188830635.1">
    <property type="nucleotide sequence ID" value="NZ_BMMW01000004.1"/>
</dbReference>
<dbReference type="Gene3D" id="1.10.510.10">
    <property type="entry name" value="Transferase(Phosphotransferase) domain 1"/>
    <property type="match status" value="1"/>
</dbReference>
<dbReference type="InterPro" id="IPR011009">
    <property type="entry name" value="Kinase-like_dom_sf"/>
</dbReference>